<reference evidence="1" key="1">
    <citation type="submission" date="2024-11" db="EMBL/GenBank/DDBJ databases">
        <title>Description of Massilia orientalis sp. nov., isolated from rhizosphere soil of Ageratina adenophora.</title>
        <authorList>
            <person name="Wang Y."/>
        </authorList>
    </citation>
    <scope>NUCLEOTIDE SEQUENCE</scope>
    <source>
        <strain evidence="1">YIM B02787</strain>
    </source>
</reference>
<keyword evidence="1" id="KW-0067">ATP-binding</keyword>
<name>A0ACC7MGQ7_9BURK</name>
<keyword evidence="2" id="KW-1185">Reference proteome</keyword>
<dbReference type="Proteomes" id="UP001168096">
    <property type="component" value="Unassembled WGS sequence"/>
</dbReference>
<dbReference type="EMBL" id="JASNRB020000019">
    <property type="protein sequence ID" value="MFJ1471094.1"/>
    <property type="molecule type" value="Genomic_DNA"/>
</dbReference>
<accession>A0ACC7MGQ7</accession>
<keyword evidence="1" id="KW-0547">Nucleotide-binding</keyword>
<evidence type="ECO:0000313" key="2">
    <source>
        <dbReference type="Proteomes" id="UP001168096"/>
    </source>
</evidence>
<evidence type="ECO:0000313" key="1">
    <source>
        <dbReference type="EMBL" id="MFJ1471094.1"/>
    </source>
</evidence>
<comment type="caution">
    <text evidence="1">The sequence shown here is derived from an EMBL/GenBank/DDBJ whole genome shotgun (WGS) entry which is preliminary data.</text>
</comment>
<gene>
    <name evidence="1" type="ORF">QPK29_025530</name>
</gene>
<proteinExistence type="predicted"/>
<sequence length="291" mass="30926">MPSNVINIAASSYALAATGFLALGLSVLSGWHGRVQRGTLSAACLATAAWAAALGLDAVQEILWNTGTAALEVLRDGAWSLFLVALLGDWRSDADGQPARLILGRFPAPRAGLLAAGCVYLLLLQKLSRSENADKPQPLAVDDVVRQALALKSAFEPHPQLLVEQAGLAVLADRERLERVLGHLIQNAIEATPRDGNVMVRVALPADGRVDAVEVEITDTGEGMTEEFIRERLFKPFDSTKSAGMGIGVFESREYITELGGTLDVSSQPRLGTTFKVVLPLHRVAAAATIA</sequence>
<organism evidence="1 2">
    <name type="scientific">Massilia orientalis</name>
    <dbReference type="NCBI Taxonomy" id="3050128"/>
    <lineage>
        <taxon>Bacteria</taxon>
        <taxon>Pseudomonadati</taxon>
        <taxon>Pseudomonadota</taxon>
        <taxon>Betaproteobacteria</taxon>
        <taxon>Burkholderiales</taxon>
        <taxon>Oxalobacteraceae</taxon>
        <taxon>Telluria group</taxon>
        <taxon>Massilia</taxon>
    </lineage>
</organism>
<protein>
    <submittedName>
        <fullName evidence="1">ATP-binding protein</fullName>
    </submittedName>
</protein>